<organism evidence="1 2">
    <name type="scientific">Devosia insulae DS-56</name>
    <dbReference type="NCBI Taxonomy" id="1116389"/>
    <lineage>
        <taxon>Bacteria</taxon>
        <taxon>Pseudomonadati</taxon>
        <taxon>Pseudomonadota</taxon>
        <taxon>Alphaproteobacteria</taxon>
        <taxon>Hyphomicrobiales</taxon>
        <taxon>Devosiaceae</taxon>
        <taxon>Devosia</taxon>
    </lineage>
</organism>
<dbReference type="EMBL" id="LAJE02000285">
    <property type="protein sequence ID" value="OEO29496.1"/>
    <property type="molecule type" value="Genomic_DNA"/>
</dbReference>
<accession>A0A1E5XLL3</accession>
<comment type="caution">
    <text evidence="1">The sequence shown here is derived from an EMBL/GenBank/DDBJ whole genome shotgun (WGS) entry which is preliminary data.</text>
</comment>
<protein>
    <submittedName>
        <fullName evidence="1">Uncharacterized protein</fullName>
    </submittedName>
</protein>
<evidence type="ECO:0000313" key="1">
    <source>
        <dbReference type="EMBL" id="OEO29496.1"/>
    </source>
</evidence>
<dbReference type="OrthoDB" id="7950200at2"/>
<dbReference type="Proteomes" id="UP000095463">
    <property type="component" value="Unassembled WGS sequence"/>
</dbReference>
<reference evidence="1 2" key="1">
    <citation type="journal article" date="2015" name="Genome Announc.">
        <title>Genome Assemblies of Three Soil-Associated Devosia species: D. insulae, D. limi, and D. soli.</title>
        <authorList>
            <person name="Hassan Y.I."/>
            <person name="Lepp D."/>
            <person name="Zhou T."/>
        </authorList>
    </citation>
    <scope>NUCLEOTIDE SEQUENCE [LARGE SCALE GENOMIC DNA]</scope>
    <source>
        <strain evidence="1 2">DS-56</strain>
    </source>
</reference>
<gene>
    <name evidence="1" type="ORF">VW23_025995</name>
</gene>
<keyword evidence="2" id="KW-1185">Reference proteome</keyword>
<proteinExistence type="predicted"/>
<name>A0A1E5XLL3_9HYPH</name>
<sequence length="78" mass="8761">MSRPFDYTEPADLYFPVQVGRKAGLDYRRFSSATLALRYAMESLLPGKLSAATLEVDGERYDSVAMRRLYASSEFPAS</sequence>
<dbReference type="AlphaFoldDB" id="A0A1E5XLL3"/>
<evidence type="ECO:0000313" key="2">
    <source>
        <dbReference type="Proteomes" id="UP000095463"/>
    </source>
</evidence>